<evidence type="ECO:0000313" key="4">
    <source>
        <dbReference type="EMBL" id="KXV69042.1"/>
    </source>
</evidence>
<dbReference type="Proteomes" id="UP000075377">
    <property type="component" value="Unassembled WGS sequence"/>
</dbReference>
<dbReference type="PROSITE" id="PS51257">
    <property type="entry name" value="PROKAR_LIPOPROTEIN"/>
    <property type="match status" value="1"/>
</dbReference>
<evidence type="ECO:0000256" key="2">
    <source>
        <dbReference type="ARBA" id="ARBA00022729"/>
    </source>
</evidence>
<evidence type="ECO:0000313" key="5">
    <source>
        <dbReference type="Proteomes" id="UP000075377"/>
    </source>
</evidence>
<feature type="chain" id="PRO_5007556718" description="Type IV secretion system putative lipoprotein virB7" evidence="3">
    <location>
        <begin position="21"/>
        <end position="84"/>
    </location>
</feature>
<dbReference type="AlphaFoldDB" id="A0A149UM85"/>
<reference evidence="4 5" key="1">
    <citation type="submission" date="2015-06" db="EMBL/GenBank/DDBJ databases">
        <title>Improved classification and identification of acetic acid bacteria using matrix-assisted laser desorption/ionization time-of-flight mass spectrometry; Gluconobacter nephelii and Gluconobacter uchimurae are later heterotypic synonyms of Gluconobacter japonicus and Gluconobacter oxydans, respectively.</title>
        <authorList>
            <person name="Li L."/>
            <person name="Cleenwerck I."/>
            <person name="De Vuyst L."/>
            <person name="Vandamme P."/>
        </authorList>
    </citation>
    <scope>NUCLEOTIDE SEQUENCE [LARGE SCALE GENOMIC DNA]</scope>
    <source>
        <strain evidence="4 5">LMG 1699</strain>
    </source>
</reference>
<dbReference type="EMBL" id="LHZX01000296">
    <property type="protein sequence ID" value="KXV69042.1"/>
    <property type="molecule type" value="Genomic_DNA"/>
</dbReference>
<evidence type="ECO:0000256" key="3">
    <source>
        <dbReference type="SAM" id="SignalP"/>
    </source>
</evidence>
<sequence>MKRIVILFLPLVVLAACSEAPDPKLTLEHPHQVLLGLAPGRVMAANLYSSAPLRTPLYVSPFEPAKGMQAMQRPAQPYCKIGQY</sequence>
<dbReference type="Pfam" id="PF08139">
    <property type="entry name" value="LPAM_1"/>
    <property type="match status" value="1"/>
</dbReference>
<accession>A0A149UM85</accession>
<dbReference type="PATRIC" id="fig|178901.14.peg.547"/>
<dbReference type="InterPro" id="IPR012640">
    <property type="entry name" value="Membr_lipoprot_lipid_attach_CS"/>
</dbReference>
<name>A0A149UM85_9PROT</name>
<evidence type="ECO:0000256" key="1">
    <source>
        <dbReference type="ARBA" id="ARBA00017922"/>
    </source>
</evidence>
<gene>
    <name evidence="4" type="ORF">AD951_08360</name>
</gene>
<dbReference type="RefSeq" id="WP_061501103.1">
    <property type="nucleotide sequence ID" value="NZ_LHZX01000296.1"/>
</dbReference>
<keyword evidence="2 3" id="KW-0732">Signal</keyword>
<proteinExistence type="predicted"/>
<feature type="signal peptide" evidence="3">
    <location>
        <begin position="1"/>
        <end position="20"/>
    </location>
</feature>
<comment type="caution">
    <text evidence="4">The sequence shown here is derived from an EMBL/GenBank/DDBJ whole genome shotgun (WGS) entry which is preliminary data.</text>
</comment>
<organism evidence="4 5">
    <name type="scientific">Acetobacter malorum</name>
    <dbReference type="NCBI Taxonomy" id="178901"/>
    <lineage>
        <taxon>Bacteria</taxon>
        <taxon>Pseudomonadati</taxon>
        <taxon>Pseudomonadota</taxon>
        <taxon>Alphaproteobacteria</taxon>
        <taxon>Acetobacterales</taxon>
        <taxon>Acetobacteraceae</taxon>
        <taxon>Acetobacter</taxon>
    </lineage>
</organism>
<protein>
    <recommendedName>
        <fullName evidence="1">Type IV secretion system putative lipoprotein virB7</fullName>
    </recommendedName>
</protein>